<evidence type="ECO:0000313" key="3">
    <source>
        <dbReference type="Proteomes" id="UP001239782"/>
    </source>
</evidence>
<proteinExistence type="predicted"/>
<dbReference type="Proteomes" id="UP001239782">
    <property type="component" value="Chromosome"/>
</dbReference>
<accession>A0AA51RS81</accession>
<dbReference type="KEGG" id="plei:Q9312_15430"/>
<feature type="signal peptide" evidence="1">
    <location>
        <begin position="1"/>
        <end position="27"/>
    </location>
</feature>
<keyword evidence="1" id="KW-0732">Signal</keyword>
<dbReference type="RefSeq" id="WP_309201757.1">
    <property type="nucleotide sequence ID" value="NZ_CP133548.1"/>
</dbReference>
<gene>
    <name evidence="2" type="ORF">Q9312_15430</name>
</gene>
<keyword evidence="3" id="KW-1185">Reference proteome</keyword>
<evidence type="ECO:0000256" key="1">
    <source>
        <dbReference type="SAM" id="SignalP"/>
    </source>
</evidence>
<evidence type="ECO:0000313" key="2">
    <source>
        <dbReference type="EMBL" id="WMS86612.1"/>
    </source>
</evidence>
<reference evidence="2 3" key="1">
    <citation type="submission" date="2023-08" db="EMBL/GenBank/DDBJ databases">
        <title>Pleionea litopenaei sp. nov., isolated from stomach of juvenile Litopenaeus vannamei.</title>
        <authorList>
            <person name="Rho A.M."/>
            <person name="Hwang C.Y."/>
        </authorList>
    </citation>
    <scope>NUCLEOTIDE SEQUENCE [LARGE SCALE GENOMIC DNA]</scope>
    <source>
        <strain evidence="2 3">HL-JVS1</strain>
    </source>
</reference>
<organism evidence="2 3">
    <name type="scientific">Pleionea litopenaei</name>
    <dbReference type="NCBI Taxonomy" id="3070815"/>
    <lineage>
        <taxon>Bacteria</taxon>
        <taxon>Pseudomonadati</taxon>
        <taxon>Pseudomonadota</taxon>
        <taxon>Gammaproteobacteria</taxon>
        <taxon>Oceanospirillales</taxon>
        <taxon>Pleioneaceae</taxon>
        <taxon>Pleionea</taxon>
    </lineage>
</organism>
<feature type="chain" id="PRO_5041390514" evidence="1">
    <location>
        <begin position="28"/>
        <end position="53"/>
    </location>
</feature>
<sequence length="53" mass="6042">MRKYRMNHLVKKLRWVIIGIAASLVMSCGSGSSSKGPSLAQWDEFNWDASNWQ</sequence>
<protein>
    <submittedName>
        <fullName evidence="2">Uncharacterized protein</fullName>
    </submittedName>
</protein>
<dbReference type="AlphaFoldDB" id="A0AA51RS81"/>
<dbReference type="EMBL" id="CP133548">
    <property type="protein sequence ID" value="WMS86612.1"/>
    <property type="molecule type" value="Genomic_DNA"/>
</dbReference>
<name>A0AA51RS81_9GAMM</name>
<dbReference type="PROSITE" id="PS51257">
    <property type="entry name" value="PROKAR_LIPOPROTEIN"/>
    <property type="match status" value="1"/>
</dbReference>